<feature type="compositionally biased region" description="Polar residues" evidence="1">
    <location>
        <begin position="62"/>
        <end position="73"/>
    </location>
</feature>
<dbReference type="PROSITE" id="PS51984">
    <property type="entry name" value="CPB1"/>
    <property type="match status" value="1"/>
</dbReference>
<comment type="caution">
    <text evidence="4">The sequence shown here is derived from an EMBL/GenBank/DDBJ whole genome shotgun (WGS) entry which is preliminary data.</text>
</comment>
<dbReference type="AlphaFoldDB" id="A0AAW0DBN5"/>
<evidence type="ECO:0000259" key="3">
    <source>
        <dbReference type="PROSITE" id="PS51985"/>
    </source>
</evidence>
<feature type="compositionally biased region" description="Polar residues" evidence="1">
    <location>
        <begin position="90"/>
        <end position="102"/>
    </location>
</feature>
<evidence type="ECO:0000259" key="2">
    <source>
        <dbReference type="PROSITE" id="PS51984"/>
    </source>
</evidence>
<dbReference type="EMBL" id="JAWWNJ010000009">
    <property type="protein sequence ID" value="KAK7048305.1"/>
    <property type="molecule type" value="Genomic_DNA"/>
</dbReference>
<dbReference type="PROSITE" id="PS51985">
    <property type="entry name" value="CPB2"/>
    <property type="match status" value="1"/>
</dbReference>
<dbReference type="Proteomes" id="UP001362999">
    <property type="component" value="Unassembled WGS sequence"/>
</dbReference>
<feature type="domain" description="Cryptic POLO box 2 (CPB2)" evidence="3">
    <location>
        <begin position="217"/>
        <end position="362"/>
    </location>
</feature>
<protein>
    <recommendedName>
        <fullName evidence="6">Cryptic POLO box 1 (CPB1) domain-containing protein</fullName>
    </recommendedName>
</protein>
<evidence type="ECO:0000313" key="5">
    <source>
        <dbReference type="Proteomes" id="UP001362999"/>
    </source>
</evidence>
<proteinExistence type="predicted"/>
<accession>A0AAW0DBN5</accession>
<dbReference type="InterPro" id="IPR046437">
    <property type="entry name" value="Ser_Thr-PK_POLO_box_1_sf"/>
</dbReference>
<keyword evidence="5" id="KW-1185">Reference proteome</keyword>
<feature type="region of interest" description="Disordered" evidence="1">
    <location>
        <begin position="1"/>
        <end position="47"/>
    </location>
</feature>
<evidence type="ECO:0008006" key="6">
    <source>
        <dbReference type="Google" id="ProtNLM"/>
    </source>
</evidence>
<dbReference type="Pfam" id="PF18190">
    <property type="entry name" value="Plk4_PB1"/>
    <property type="match status" value="1"/>
</dbReference>
<evidence type="ECO:0000313" key="4">
    <source>
        <dbReference type="EMBL" id="KAK7048305.1"/>
    </source>
</evidence>
<name>A0AAW0DBN5_9AGAR</name>
<feature type="domain" description="Cryptic POLO box 1 (CPB1)" evidence="2">
    <location>
        <begin position="108"/>
        <end position="216"/>
    </location>
</feature>
<dbReference type="Gene3D" id="3.30.1120.120">
    <property type="match status" value="1"/>
</dbReference>
<reference evidence="4 5" key="1">
    <citation type="journal article" date="2024" name="J Genomics">
        <title>Draft genome sequencing and assembly of Favolaschia claudopus CIRM-BRFM 2984 isolated from oak limbs.</title>
        <authorList>
            <person name="Navarro D."/>
            <person name="Drula E."/>
            <person name="Chaduli D."/>
            <person name="Cazenave R."/>
            <person name="Ahrendt S."/>
            <person name="Wang J."/>
            <person name="Lipzen A."/>
            <person name="Daum C."/>
            <person name="Barry K."/>
            <person name="Grigoriev I.V."/>
            <person name="Favel A."/>
            <person name="Rosso M.N."/>
            <person name="Martin F."/>
        </authorList>
    </citation>
    <scope>NUCLEOTIDE SEQUENCE [LARGE SCALE GENOMIC DNA]</scope>
    <source>
        <strain evidence="4 5">CIRM-BRFM 2984</strain>
    </source>
</reference>
<dbReference type="InterPro" id="IPR033699">
    <property type="entry name" value="POLO_box_Plk4_1"/>
</dbReference>
<gene>
    <name evidence="4" type="ORF">R3P38DRAFT_2868556</name>
</gene>
<organism evidence="4 5">
    <name type="scientific">Favolaschia claudopus</name>
    <dbReference type="NCBI Taxonomy" id="2862362"/>
    <lineage>
        <taxon>Eukaryota</taxon>
        <taxon>Fungi</taxon>
        <taxon>Dikarya</taxon>
        <taxon>Basidiomycota</taxon>
        <taxon>Agaricomycotina</taxon>
        <taxon>Agaricomycetes</taxon>
        <taxon>Agaricomycetidae</taxon>
        <taxon>Agaricales</taxon>
        <taxon>Marasmiineae</taxon>
        <taxon>Mycenaceae</taxon>
        <taxon>Favolaschia</taxon>
    </lineage>
</organism>
<feature type="region of interest" description="Disordered" evidence="1">
    <location>
        <begin position="62"/>
        <end position="111"/>
    </location>
</feature>
<evidence type="ECO:0000256" key="1">
    <source>
        <dbReference type="SAM" id="MobiDB-lite"/>
    </source>
</evidence>
<dbReference type="InterPro" id="IPR033698">
    <property type="entry name" value="POLO_box_Plk4_2"/>
</dbReference>
<sequence length="549" mass="60923">MGHAKAKTSSFGFSRRKPPRRSYPEQKPSSSHEQSAARRVVSDPLPQATRFTSRVTASILLPSQNTNLQPQAESSSSSSRSQDRNVIHFATTSTGLTDTVPSPATIPVGTTRPLPITTSLLSPEVHKTVNGQITILQSHSLLVDFREGERRRGRQGTEVFVVNPQGTEIEVYDAPHLSLPCCLAEPNRKYTIENLPSTYWKQYNDASILVERIKQRTPKLILLTPTAKCLLMANTLPGDIELLFGSPLPHDRKSGTVLPTDATRMRIRLSRQTRTLEMAKHLSGARGEEWTKKVLTTTNEFPHVSSLDWDNMEADEREGIKDLTCFWRTCEAVEQSECASYSASHSCKSPASHSTNSRTSSTVPQINFLPNGPTWNLPASFSSTQTLPWMTVPLAPRPSKLPLIPANTCRKAAQQPPPSPSVLDIPSMEAQYPSVTGKTGILPTWCREDNNELTPAQHHFVSSQTKFIPTVGWCIRQSSRVSQGGRYKIMFFDGATLEIDVDEDWAELTGPNGGTTRHNIGDCNMKRHVAERMKVFGEFVSMFDETEEG</sequence>